<dbReference type="SUPFAM" id="SSF144232">
    <property type="entry name" value="HIT/MYND zinc finger-like"/>
    <property type="match status" value="1"/>
</dbReference>
<evidence type="ECO:0000313" key="7">
    <source>
        <dbReference type="WBParaSite" id="PSAMB.scaffold3950size16279.g23000.t1"/>
    </source>
</evidence>
<organism evidence="6 7">
    <name type="scientific">Plectus sambesii</name>
    <dbReference type="NCBI Taxonomy" id="2011161"/>
    <lineage>
        <taxon>Eukaryota</taxon>
        <taxon>Metazoa</taxon>
        <taxon>Ecdysozoa</taxon>
        <taxon>Nematoda</taxon>
        <taxon>Chromadorea</taxon>
        <taxon>Plectida</taxon>
        <taxon>Plectina</taxon>
        <taxon>Plectoidea</taxon>
        <taxon>Plectidae</taxon>
        <taxon>Plectus</taxon>
    </lineage>
</organism>
<sequence>MSDESNGKNTPKTLTFYPFAYVLLDDELSNYCWYCLGEAEKLKKCTGCGVAYFCGKECQALGWKDHRVECKSLKDVKAKGDSIPDVEVRLLGRIVIRHLTIELGKDDTVPYFYHN</sequence>
<evidence type="ECO:0000259" key="5">
    <source>
        <dbReference type="PROSITE" id="PS50865"/>
    </source>
</evidence>
<dbReference type="Pfam" id="PF01753">
    <property type="entry name" value="zf-MYND"/>
    <property type="match status" value="1"/>
</dbReference>
<accession>A0A914WDL2</accession>
<evidence type="ECO:0000256" key="2">
    <source>
        <dbReference type="ARBA" id="ARBA00022771"/>
    </source>
</evidence>
<reference evidence="7" key="1">
    <citation type="submission" date="2022-11" db="UniProtKB">
        <authorList>
            <consortium name="WormBaseParasite"/>
        </authorList>
    </citation>
    <scope>IDENTIFICATION</scope>
</reference>
<dbReference type="GO" id="GO:0005634">
    <property type="term" value="C:nucleus"/>
    <property type="evidence" value="ECO:0007669"/>
    <property type="project" value="TreeGrafter"/>
</dbReference>
<dbReference type="WBParaSite" id="PSAMB.scaffold3950size16279.g23000.t1">
    <property type="protein sequence ID" value="PSAMB.scaffold3950size16279.g23000.t1"/>
    <property type="gene ID" value="PSAMB.scaffold3950size16279.g23000"/>
</dbReference>
<dbReference type="InterPro" id="IPR002893">
    <property type="entry name" value="Znf_MYND"/>
</dbReference>
<evidence type="ECO:0000256" key="3">
    <source>
        <dbReference type="ARBA" id="ARBA00022833"/>
    </source>
</evidence>
<protein>
    <submittedName>
        <fullName evidence="7">MYND-type domain-containing protein</fullName>
    </submittedName>
</protein>
<keyword evidence="6" id="KW-1185">Reference proteome</keyword>
<dbReference type="PROSITE" id="PS01360">
    <property type="entry name" value="ZF_MYND_1"/>
    <property type="match status" value="1"/>
</dbReference>
<feature type="domain" description="MYND-type" evidence="5">
    <location>
        <begin position="32"/>
        <end position="70"/>
    </location>
</feature>
<name>A0A914WDL2_9BILA</name>
<keyword evidence="1" id="KW-0479">Metal-binding</keyword>
<dbReference type="PANTHER" id="PTHR12197">
    <property type="entry name" value="HISTONE-LYSINE N-METHYLTRANSFERASE SMYD"/>
    <property type="match status" value="1"/>
</dbReference>
<keyword evidence="2 4" id="KW-0863">Zinc-finger</keyword>
<dbReference type="AlphaFoldDB" id="A0A914WDL2"/>
<dbReference type="Gene3D" id="6.10.140.2220">
    <property type="match status" value="1"/>
</dbReference>
<evidence type="ECO:0000256" key="4">
    <source>
        <dbReference type="PROSITE-ProRule" id="PRU00134"/>
    </source>
</evidence>
<dbReference type="Proteomes" id="UP000887566">
    <property type="component" value="Unplaced"/>
</dbReference>
<dbReference type="GO" id="GO:0008270">
    <property type="term" value="F:zinc ion binding"/>
    <property type="evidence" value="ECO:0007669"/>
    <property type="project" value="UniProtKB-KW"/>
</dbReference>
<dbReference type="InterPro" id="IPR050869">
    <property type="entry name" value="H3K4_H4K5_MeTrfase"/>
</dbReference>
<proteinExistence type="predicted"/>
<evidence type="ECO:0000256" key="1">
    <source>
        <dbReference type="ARBA" id="ARBA00022723"/>
    </source>
</evidence>
<evidence type="ECO:0000313" key="6">
    <source>
        <dbReference type="Proteomes" id="UP000887566"/>
    </source>
</evidence>
<dbReference type="PANTHER" id="PTHR12197:SF251">
    <property type="entry name" value="EG:BACR7C10.4 PROTEIN"/>
    <property type="match status" value="1"/>
</dbReference>
<dbReference type="PROSITE" id="PS50865">
    <property type="entry name" value="ZF_MYND_2"/>
    <property type="match status" value="1"/>
</dbReference>
<keyword evidence="3" id="KW-0862">Zinc</keyword>